<keyword evidence="1" id="KW-0472">Membrane</keyword>
<keyword evidence="1" id="KW-1133">Transmembrane helix</keyword>
<feature type="transmembrane region" description="Helical" evidence="1">
    <location>
        <begin position="79"/>
        <end position="96"/>
    </location>
</feature>
<sequence length="125" mass="14045">MSMGMKIISFIALVALILTAVILNATNPSSAGPFGILAFFVCLYVLFICLTYVVFLTSERIAAKFFNFKNSRNESKYKTYYYSTVISLAPVIYVGMQSMGDVGIFEILLLGVFELLACFFIHKRY</sequence>
<feature type="transmembrane region" description="Helical" evidence="1">
    <location>
        <begin position="102"/>
        <end position="121"/>
    </location>
</feature>
<feature type="transmembrane region" description="Helical" evidence="1">
    <location>
        <begin position="34"/>
        <end position="58"/>
    </location>
</feature>
<accession>A0A8F1MBM5</accession>
<keyword evidence="1" id="KW-0812">Transmembrane</keyword>
<dbReference type="AlphaFoldDB" id="A0A8F1MBM5"/>
<reference evidence="2" key="1">
    <citation type="submission" date="2021-06" db="EMBL/GenBank/DDBJ databases">
        <title>An adapted protocol for Saccharibacteria cultivation: two new species join this phylum of Candidate Phyla Radiations.</title>
        <authorList>
            <person name="Ibrahim A."/>
            <person name="Maatouk M."/>
            <person name="Zgheib R."/>
            <person name="Haddad G."/>
            <person name="Bou Khalil J."/>
            <person name="Raoult D."/>
            <person name="Bittar F."/>
        </authorList>
    </citation>
    <scope>NUCLEOTIDE SEQUENCE</scope>
    <source>
        <strain evidence="2">IHU1</strain>
    </source>
</reference>
<evidence type="ECO:0000256" key="1">
    <source>
        <dbReference type="SAM" id="Phobius"/>
    </source>
</evidence>
<keyword evidence="3" id="KW-1185">Reference proteome</keyword>
<gene>
    <name evidence="2" type="ORF">KOY48_00855</name>
</gene>
<dbReference type="Proteomes" id="UP000679129">
    <property type="component" value="Chromosome"/>
</dbReference>
<dbReference type="KEGG" id="mnd:KOY48_00855"/>
<evidence type="ECO:0000313" key="3">
    <source>
        <dbReference type="Proteomes" id="UP000679129"/>
    </source>
</evidence>
<protein>
    <submittedName>
        <fullName evidence="2">Uncharacterized protein</fullName>
    </submittedName>
</protein>
<dbReference type="EMBL" id="CP076460">
    <property type="protein sequence ID" value="QWQ32415.1"/>
    <property type="molecule type" value="Genomic_DNA"/>
</dbReference>
<evidence type="ECO:0000313" key="2">
    <source>
        <dbReference type="EMBL" id="QWQ32415.1"/>
    </source>
</evidence>
<name>A0A8F1MBM5_9BACT</name>
<proteinExistence type="predicted"/>
<organism evidence="2 3">
    <name type="scientific">Candidatus Minimicrobia naudis</name>
    <dbReference type="NCBI Taxonomy" id="2841263"/>
    <lineage>
        <taxon>Bacteria</taxon>
        <taxon>Candidatus Saccharimonadota</taxon>
        <taxon>Candidatus Saccharimonadota incertae sedis</taxon>
        <taxon>Candidatus Minimicrobia</taxon>
    </lineage>
</organism>